<reference evidence="3 4" key="2">
    <citation type="submission" date="2020-08" db="EMBL/GenBank/DDBJ databases">
        <authorList>
            <person name="Partida-Martinez L."/>
            <person name="Huntemann M."/>
            <person name="Clum A."/>
            <person name="Wang J."/>
            <person name="Palaniappan K."/>
            <person name="Ritter S."/>
            <person name="Chen I.-M."/>
            <person name="Stamatis D."/>
            <person name="Reddy T."/>
            <person name="O'Malley R."/>
            <person name="Daum C."/>
            <person name="Shapiro N."/>
            <person name="Ivanova N."/>
            <person name="Kyrpides N."/>
            <person name="Woyke T."/>
        </authorList>
    </citation>
    <scope>NUCLEOTIDE SEQUENCE [LARGE SCALE GENOMIC DNA]</scope>
    <source>
        <strain evidence="3 4">AS2.23</strain>
    </source>
</reference>
<dbReference type="EMBL" id="JACHVY010000004">
    <property type="protein sequence ID" value="MBB2903002.1"/>
    <property type="molecule type" value="Genomic_DNA"/>
</dbReference>
<sequence length="116" mass="11993">MWGTVAASAGVVATALFVLSSLPMLAKAARSRDLSSYSGANLLIANVGNVAQALYLTTIPAGPLWVLHGFNTAVSGLMLGWWLRRRPRPGAAAGRGGISRGRAGGRPAPRSPRSGR</sequence>
<evidence type="ECO:0000313" key="4">
    <source>
        <dbReference type="Proteomes" id="UP000533269"/>
    </source>
</evidence>
<keyword evidence="2" id="KW-0812">Transmembrane</keyword>
<dbReference type="Gene3D" id="1.20.1280.290">
    <property type="match status" value="1"/>
</dbReference>
<protein>
    <submittedName>
        <fullName evidence="3">Uncharacterized protein</fullName>
    </submittedName>
</protein>
<feature type="transmembrane region" description="Helical" evidence="2">
    <location>
        <begin position="64"/>
        <end position="83"/>
    </location>
</feature>
<comment type="caution">
    <text evidence="3">The sequence shown here is derived from an EMBL/GenBank/DDBJ whole genome shotgun (WGS) entry which is preliminary data.</text>
</comment>
<keyword evidence="2" id="KW-0472">Membrane</keyword>
<gene>
    <name evidence="3" type="ORF">FHR75_003838</name>
</gene>
<proteinExistence type="predicted"/>
<feature type="compositionally biased region" description="Low complexity" evidence="1">
    <location>
        <begin position="105"/>
        <end position="116"/>
    </location>
</feature>
<keyword evidence="2" id="KW-1133">Transmembrane helix</keyword>
<dbReference type="AlphaFoldDB" id="A0A7W4XYX7"/>
<accession>A0A7W4XYX7</accession>
<evidence type="ECO:0000313" key="3">
    <source>
        <dbReference type="EMBL" id="MBB2903002.1"/>
    </source>
</evidence>
<reference evidence="3 4" key="1">
    <citation type="submission" date="2020-08" db="EMBL/GenBank/DDBJ databases">
        <title>The Agave Microbiome: Exploring the role of microbial communities in plant adaptations to desert environments.</title>
        <authorList>
            <person name="Partida-Martinez L.P."/>
        </authorList>
    </citation>
    <scope>NUCLEOTIDE SEQUENCE [LARGE SCALE GENOMIC DNA]</scope>
    <source>
        <strain evidence="3 4">AS2.23</strain>
    </source>
</reference>
<feature type="region of interest" description="Disordered" evidence="1">
    <location>
        <begin position="89"/>
        <end position="116"/>
    </location>
</feature>
<evidence type="ECO:0000256" key="1">
    <source>
        <dbReference type="SAM" id="MobiDB-lite"/>
    </source>
</evidence>
<dbReference type="RefSeq" id="WP_183392632.1">
    <property type="nucleotide sequence ID" value="NZ_JACHVY010000004.1"/>
</dbReference>
<feature type="compositionally biased region" description="Gly residues" evidence="1">
    <location>
        <begin position="93"/>
        <end position="104"/>
    </location>
</feature>
<dbReference type="Proteomes" id="UP000533269">
    <property type="component" value="Unassembled WGS sequence"/>
</dbReference>
<name>A0A7W4XYX7_KINRA</name>
<evidence type="ECO:0000256" key="2">
    <source>
        <dbReference type="SAM" id="Phobius"/>
    </source>
</evidence>
<organism evidence="3 4">
    <name type="scientific">Kineococcus radiotolerans</name>
    <dbReference type="NCBI Taxonomy" id="131568"/>
    <lineage>
        <taxon>Bacteria</taxon>
        <taxon>Bacillati</taxon>
        <taxon>Actinomycetota</taxon>
        <taxon>Actinomycetes</taxon>
        <taxon>Kineosporiales</taxon>
        <taxon>Kineosporiaceae</taxon>
        <taxon>Kineococcus</taxon>
    </lineage>
</organism>